<proteinExistence type="predicted"/>
<dbReference type="EMBL" id="JACHGV010000023">
    <property type="protein sequence ID" value="MBB6081862.1"/>
    <property type="molecule type" value="Genomic_DNA"/>
</dbReference>
<comment type="caution">
    <text evidence="1">The sequence shown here is derived from an EMBL/GenBank/DDBJ whole genome shotgun (WGS) entry which is preliminary data.</text>
</comment>
<accession>A0A7W9WK72</accession>
<name>A0A7W9WK72_9ACTN</name>
<organism evidence="1 2">
    <name type="scientific">Streptomyces paradoxus</name>
    <dbReference type="NCBI Taxonomy" id="66375"/>
    <lineage>
        <taxon>Bacteria</taxon>
        <taxon>Bacillati</taxon>
        <taxon>Actinomycetota</taxon>
        <taxon>Actinomycetes</taxon>
        <taxon>Kitasatosporales</taxon>
        <taxon>Streptomycetaceae</taxon>
        <taxon>Streptomyces</taxon>
    </lineage>
</organism>
<protein>
    <submittedName>
        <fullName evidence="1">Uncharacterized protein</fullName>
    </submittedName>
</protein>
<evidence type="ECO:0000313" key="2">
    <source>
        <dbReference type="Proteomes" id="UP000591537"/>
    </source>
</evidence>
<dbReference type="AlphaFoldDB" id="A0A7W9WK72"/>
<reference evidence="1 2" key="1">
    <citation type="submission" date="2020-08" db="EMBL/GenBank/DDBJ databases">
        <title>Genomic Encyclopedia of Type Strains, Phase IV (KMG-IV): sequencing the most valuable type-strain genomes for metagenomic binning, comparative biology and taxonomic classification.</title>
        <authorList>
            <person name="Goeker M."/>
        </authorList>
    </citation>
    <scope>NUCLEOTIDE SEQUENCE [LARGE SCALE GENOMIC DNA]</scope>
    <source>
        <strain evidence="1 2">DSM 43350</strain>
    </source>
</reference>
<sequence length="194" mass="21613">MEAQLAVQSEELGYFAWGLGAVPRLGDLTEWTNPADVVKIIDDAFAYETAPIGSQREEPDLRYVDLVNERPSYPNFSLSTPAEMQYKADVELLNTPENDAAAYRLMRISFLAALSGVQDSLGWLTLLMLRSPMNRQASIAKFLHLATAGKIITPPPPPSRDAILQIVASVEKHDHLYQIRTPFSEIVAAYRQSH</sequence>
<dbReference type="Proteomes" id="UP000591537">
    <property type="component" value="Unassembled WGS sequence"/>
</dbReference>
<gene>
    <name evidence="1" type="ORF">HNR57_007825</name>
</gene>
<evidence type="ECO:0000313" key="1">
    <source>
        <dbReference type="EMBL" id="MBB6081862.1"/>
    </source>
</evidence>
<keyword evidence="2" id="KW-1185">Reference proteome</keyword>
<dbReference type="RefSeq" id="WP_184567983.1">
    <property type="nucleotide sequence ID" value="NZ_BAAARS010000012.1"/>
</dbReference>